<protein>
    <recommendedName>
        <fullName evidence="3">DUF2188 domain-containing protein</fullName>
    </recommendedName>
</protein>
<dbReference type="RefSeq" id="WP_136630392.1">
    <property type="nucleotide sequence ID" value="NZ_BGZI01000015.1"/>
</dbReference>
<sequence>MASESRRRYRYGLFLNPQKRDPVVASLEAAESEARKMSLANNGTPVAVWDSSDRTIKLFAGYEVFEPARH</sequence>
<reference evidence="1 2" key="1">
    <citation type="journal article" date="2019" name="J. Gen. Appl. Microbiol.">
        <title>Aerobic degradation of cis-dichloroethene by the marine bacterium Marinobacter salsuginis strain 5N-3.</title>
        <authorList>
            <person name="Inoue Y."/>
            <person name="Fukunaga Y."/>
            <person name="Katsumata H."/>
            <person name="Ohji S."/>
            <person name="Hosoyama A."/>
            <person name="Mori K."/>
            <person name="Ando K."/>
        </authorList>
    </citation>
    <scope>NUCLEOTIDE SEQUENCE [LARGE SCALE GENOMIC DNA]</scope>
    <source>
        <strain evidence="1 2">NBRC 109114</strain>
    </source>
</reference>
<dbReference type="EMBL" id="BGZI01000015">
    <property type="protein sequence ID" value="GBO88622.1"/>
    <property type="molecule type" value="Genomic_DNA"/>
</dbReference>
<evidence type="ECO:0008006" key="3">
    <source>
        <dbReference type="Google" id="ProtNLM"/>
    </source>
</evidence>
<comment type="caution">
    <text evidence="1">The sequence shown here is derived from an EMBL/GenBank/DDBJ whole genome shotgun (WGS) entry which is preliminary data.</text>
</comment>
<evidence type="ECO:0000313" key="2">
    <source>
        <dbReference type="Proteomes" id="UP000387223"/>
    </source>
</evidence>
<dbReference type="Proteomes" id="UP000387223">
    <property type="component" value="Unassembled WGS sequence"/>
</dbReference>
<proteinExistence type="predicted"/>
<dbReference type="AlphaFoldDB" id="A0A5M3Q0L7"/>
<accession>A0A5M3Q0L7</accession>
<name>A0A5M3Q0L7_9GAMM</name>
<organism evidence="1 2">
    <name type="scientific">Marinobacter salsuginis</name>
    <dbReference type="NCBI Taxonomy" id="418719"/>
    <lineage>
        <taxon>Bacteria</taxon>
        <taxon>Pseudomonadati</taxon>
        <taxon>Pseudomonadota</taxon>
        <taxon>Gammaproteobacteria</taxon>
        <taxon>Pseudomonadales</taxon>
        <taxon>Marinobacteraceae</taxon>
        <taxon>Marinobacter</taxon>
    </lineage>
</organism>
<evidence type="ECO:0000313" key="1">
    <source>
        <dbReference type="EMBL" id="GBO88622.1"/>
    </source>
</evidence>
<gene>
    <name evidence="1" type="ORF">MSSD14B_22900</name>
</gene>